<sequence length="86" mass="10577">MRMPPYFLINMFFSADYIQKTASSVSLFFLFVLVIYLNLVYRAYIYPSSFRNLKLFTISYFRSYETFLHLDYYFYPSSKKKKTEKY</sequence>
<gene>
    <name evidence="2" type="ORF">O7U_00324</name>
</gene>
<dbReference type="Proteomes" id="UP000027143">
    <property type="component" value="Unassembled WGS sequence"/>
</dbReference>
<name>A0ABR4SRN8_BARQI</name>
<keyword evidence="3" id="KW-1185">Reference proteome</keyword>
<feature type="transmembrane region" description="Helical" evidence="1">
    <location>
        <begin position="21"/>
        <end position="41"/>
    </location>
</feature>
<comment type="caution">
    <text evidence="2">The sequence shown here is derived from an EMBL/GenBank/DDBJ whole genome shotgun (WGS) entry which is preliminary data.</text>
</comment>
<keyword evidence="1" id="KW-1133">Transmembrane helix</keyword>
<dbReference type="EMBL" id="AHPD01000002">
    <property type="protein sequence ID" value="KEC67050.1"/>
    <property type="molecule type" value="Genomic_DNA"/>
</dbReference>
<keyword evidence="1" id="KW-0472">Membrane</keyword>
<evidence type="ECO:0000256" key="1">
    <source>
        <dbReference type="SAM" id="Phobius"/>
    </source>
</evidence>
<accession>A0ABR4SRN8</accession>
<evidence type="ECO:0000313" key="3">
    <source>
        <dbReference type="Proteomes" id="UP000027143"/>
    </source>
</evidence>
<proteinExistence type="predicted"/>
<keyword evidence="1" id="KW-0812">Transmembrane</keyword>
<protein>
    <submittedName>
        <fullName evidence="2">Uncharacterized protein</fullName>
    </submittedName>
</protein>
<reference evidence="2 3" key="1">
    <citation type="submission" date="2012-04" db="EMBL/GenBank/DDBJ databases">
        <title>The Genome Sequence of Bartonella quintana JK 68.</title>
        <authorList>
            <consortium name="The Broad Institute Genome Sequencing Platform"/>
            <consortium name="The Broad Institute Genome Sequencing Center for Infectious Disease"/>
            <person name="Feldgarden M."/>
            <person name="Kirby J."/>
            <person name="Kosoy M."/>
            <person name="Birtles R."/>
            <person name="Probert W.S."/>
            <person name="Chiaraviglio L."/>
            <person name="Walker B."/>
            <person name="Young S.K."/>
            <person name="Zeng Q."/>
            <person name="Gargeya S."/>
            <person name="Fitzgerald M."/>
            <person name="Haas B."/>
            <person name="Abouelleil A."/>
            <person name="Alvarado L."/>
            <person name="Arachchi H.M."/>
            <person name="Berlin A.M."/>
            <person name="Chapman S.B."/>
            <person name="Goldberg J."/>
            <person name="Griggs A."/>
            <person name="Gujja S."/>
            <person name="Hansen M."/>
            <person name="Howarth C."/>
            <person name="Imamovic A."/>
            <person name="Larimer J."/>
            <person name="McCowen C."/>
            <person name="Montmayeur A."/>
            <person name="Murphy C."/>
            <person name="Neiman D."/>
            <person name="Pearson M."/>
            <person name="Priest M."/>
            <person name="Roberts A."/>
            <person name="Saif S."/>
            <person name="Shea T."/>
            <person name="Sisk P."/>
            <person name="Sykes S."/>
            <person name="Wortman J."/>
            <person name="Nusbaum C."/>
            <person name="Birren B."/>
        </authorList>
    </citation>
    <scope>NUCLEOTIDE SEQUENCE [LARGE SCALE GENOMIC DNA]</scope>
    <source>
        <strain evidence="2 3">JK 68</strain>
    </source>
</reference>
<organism evidence="2 3">
    <name type="scientific">Bartonella quintana JK 68</name>
    <dbReference type="NCBI Taxonomy" id="1134503"/>
    <lineage>
        <taxon>Bacteria</taxon>
        <taxon>Pseudomonadati</taxon>
        <taxon>Pseudomonadota</taxon>
        <taxon>Alphaproteobacteria</taxon>
        <taxon>Hyphomicrobiales</taxon>
        <taxon>Bartonellaceae</taxon>
        <taxon>Bartonella</taxon>
    </lineage>
</organism>
<evidence type="ECO:0000313" key="2">
    <source>
        <dbReference type="EMBL" id="KEC67050.1"/>
    </source>
</evidence>